<dbReference type="STRING" id="246197.MXAN_5205"/>
<keyword evidence="4" id="KW-1185">Reference proteome</keyword>
<organism evidence="3 4">
    <name type="scientific">Myxococcus xanthus (strain DK1622)</name>
    <dbReference type="NCBI Taxonomy" id="246197"/>
    <lineage>
        <taxon>Bacteria</taxon>
        <taxon>Pseudomonadati</taxon>
        <taxon>Myxococcota</taxon>
        <taxon>Myxococcia</taxon>
        <taxon>Myxococcales</taxon>
        <taxon>Cystobacterineae</taxon>
        <taxon>Myxococcaceae</taxon>
        <taxon>Myxococcus</taxon>
    </lineage>
</organism>
<sequence>MGPRSIRGPGAFVFLESGAVALRAKTKTPKAEVKKAPLPFSKAVWKAVRAIPRGQVRSYAQVALYAGRPGAARGVGREMATLPQQPELPLPWWRVTRSDGTLAPQVAQEQARRLRAEGVEVTQRGDTFRVKVPREVPAPGLATKRQR</sequence>
<dbReference type="InterPro" id="IPR036217">
    <property type="entry name" value="MethylDNA_cys_MeTrfase_DNAb"/>
</dbReference>
<dbReference type="Pfam" id="PF01035">
    <property type="entry name" value="DNA_binding_1"/>
    <property type="match status" value="1"/>
</dbReference>
<dbReference type="InterPro" id="IPR052520">
    <property type="entry name" value="ATL_DNA_repair"/>
</dbReference>
<dbReference type="CDD" id="cd06445">
    <property type="entry name" value="ATase"/>
    <property type="match status" value="1"/>
</dbReference>
<proteinExistence type="predicted"/>
<dbReference type="PANTHER" id="PTHR42942:SF1">
    <property type="entry name" value="ALKYLTRANSFERASE-LIKE PROTEIN 1"/>
    <property type="match status" value="1"/>
</dbReference>
<accession>Q1D1W5</accession>
<dbReference type="EMBL" id="CP000113">
    <property type="protein sequence ID" value="ABF90311.1"/>
    <property type="molecule type" value="Genomic_DNA"/>
</dbReference>
<feature type="domain" description="Methylated-DNA-[protein]-cysteine S-methyltransferase DNA binding" evidence="2">
    <location>
        <begin position="39"/>
        <end position="119"/>
    </location>
</feature>
<gene>
    <name evidence="3" type="ordered locus">MXAN_5205</name>
</gene>
<dbReference type="GO" id="GO:0003824">
    <property type="term" value="F:catalytic activity"/>
    <property type="evidence" value="ECO:0007669"/>
    <property type="project" value="InterPro"/>
</dbReference>
<dbReference type="Gene3D" id="1.10.10.10">
    <property type="entry name" value="Winged helix-like DNA-binding domain superfamily/Winged helix DNA-binding domain"/>
    <property type="match status" value="1"/>
</dbReference>
<evidence type="ECO:0000313" key="4">
    <source>
        <dbReference type="Proteomes" id="UP000002402"/>
    </source>
</evidence>
<dbReference type="eggNOG" id="COG3695">
    <property type="taxonomic scope" value="Bacteria"/>
</dbReference>
<dbReference type="HOGENOM" id="CLU_000445_52_6_7"/>
<evidence type="ECO:0000313" key="3">
    <source>
        <dbReference type="EMBL" id="ABF90311.1"/>
    </source>
</evidence>
<dbReference type="AlphaFoldDB" id="Q1D1W5"/>
<keyword evidence="1" id="KW-0227">DNA damage</keyword>
<dbReference type="SUPFAM" id="SSF46767">
    <property type="entry name" value="Methylated DNA-protein cysteine methyltransferase, C-terminal domain"/>
    <property type="match status" value="1"/>
</dbReference>
<dbReference type="InterPro" id="IPR014048">
    <property type="entry name" value="MethylDNA_cys_MeTrfase_DNA-bd"/>
</dbReference>
<dbReference type="InterPro" id="IPR036388">
    <property type="entry name" value="WH-like_DNA-bd_sf"/>
</dbReference>
<dbReference type="KEGG" id="mxa:MXAN_5205"/>
<name>Q1D1W5_MYXXD</name>
<evidence type="ECO:0000259" key="2">
    <source>
        <dbReference type="Pfam" id="PF01035"/>
    </source>
</evidence>
<dbReference type="PANTHER" id="PTHR42942">
    <property type="entry name" value="6-O-METHYLGUANINE DNA METHYLTRANSFERASE"/>
    <property type="match status" value="1"/>
</dbReference>
<dbReference type="OrthoDB" id="9132167at2"/>
<evidence type="ECO:0000256" key="1">
    <source>
        <dbReference type="ARBA" id="ARBA00022763"/>
    </source>
</evidence>
<protein>
    <submittedName>
        <fullName evidence="3">Methylated-DNA-[protein]-cysteine S-methyltransferase family protein</fullName>
    </submittedName>
</protein>
<dbReference type="EnsemblBacteria" id="ABF90311">
    <property type="protein sequence ID" value="ABF90311"/>
    <property type="gene ID" value="MXAN_5205"/>
</dbReference>
<reference evidence="3 4" key="1">
    <citation type="journal article" date="2006" name="Proc. Natl. Acad. Sci. U.S.A.">
        <title>Evolution of sensory complexity recorded in a myxobacterial genome.</title>
        <authorList>
            <person name="Goldman B.S."/>
            <person name="Nierman W.C."/>
            <person name="Kaiser D."/>
            <person name="Slater S.C."/>
            <person name="Durkin A.S."/>
            <person name="Eisen J.A."/>
            <person name="Ronning C.M."/>
            <person name="Barbazuk W.B."/>
            <person name="Blanchard M."/>
            <person name="Field C."/>
            <person name="Halling C."/>
            <person name="Hinkle G."/>
            <person name="Iartchuk O."/>
            <person name="Kim H.S."/>
            <person name="Mackenzie C."/>
            <person name="Madupu R."/>
            <person name="Miller N."/>
            <person name="Shvartsbeyn A."/>
            <person name="Sullivan S.A."/>
            <person name="Vaudin M."/>
            <person name="Wiegand R."/>
            <person name="Kaplan H.B."/>
        </authorList>
    </citation>
    <scope>NUCLEOTIDE SEQUENCE [LARGE SCALE GENOMIC DNA]</scope>
    <source>
        <strain evidence="4">DK1622</strain>
    </source>
</reference>
<dbReference type="GO" id="GO:0006281">
    <property type="term" value="P:DNA repair"/>
    <property type="evidence" value="ECO:0007669"/>
    <property type="project" value="InterPro"/>
</dbReference>
<dbReference type="Proteomes" id="UP000002402">
    <property type="component" value="Chromosome"/>
</dbReference>